<organism evidence="1 2">
    <name type="scientific">Rotaria sordida</name>
    <dbReference type="NCBI Taxonomy" id="392033"/>
    <lineage>
        <taxon>Eukaryota</taxon>
        <taxon>Metazoa</taxon>
        <taxon>Spiralia</taxon>
        <taxon>Gnathifera</taxon>
        <taxon>Rotifera</taxon>
        <taxon>Eurotatoria</taxon>
        <taxon>Bdelloidea</taxon>
        <taxon>Philodinida</taxon>
        <taxon>Philodinidae</taxon>
        <taxon>Rotaria</taxon>
    </lineage>
</organism>
<protein>
    <submittedName>
        <fullName evidence="1">Uncharacterized protein</fullName>
    </submittedName>
</protein>
<reference evidence="1" key="1">
    <citation type="submission" date="2021-02" db="EMBL/GenBank/DDBJ databases">
        <authorList>
            <person name="Nowell W R."/>
        </authorList>
    </citation>
    <scope>NUCLEOTIDE SEQUENCE</scope>
</reference>
<name>A0A820MA61_9BILA</name>
<proteinExistence type="predicted"/>
<evidence type="ECO:0000313" key="1">
    <source>
        <dbReference type="EMBL" id="CAF4371210.1"/>
    </source>
</evidence>
<dbReference type="Proteomes" id="UP000663823">
    <property type="component" value="Unassembled WGS sequence"/>
</dbReference>
<evidence type="ECO:0000313" key="2">
    <source>
        <dbReference type="Proteomes" id="UP000663823"/>
    </source>
</evidence>
<comment type="caution">
    <text evidence="1">The sequence shown here is derived from an EMBL/GenBank/DDBJ whole genome shotgun (WGS) entry which is preliminary data.</text>
</comment>
<sequence length="47" mass="4424">SGGDGGGGDGGGGDDGGGDDGGGACFKIIRLIDQINKAIIFLDASIN</sequence>
<accession>A0A820MA61</accession>
<feature type="non-terminal residue" evidence="1">
    <location>
        <position position="47"/>
    </location>
</feature>
<dbReference type="EMBL" id="CAJOAX010070473">
    <property type="protein sequence ID" value="CAF4371210.1"/>
    <property type="molecule type" value="Genomic_DNA"/>
</dbReference>
<feature type="non-terminal residue" evidence="1">
    <location>
        <position position="1"/>
    </location>
</feature>
<dbReference type="AlphaFoldDB" id="A0A820MA61"/>
<gene>
    <name evidence="1" type="ORF">OTI717_LOCUS44154</name>
</gene>